<reference evidence="10" key="1">
    <citation type="submission" date="2017-03" db="EMBL/GenBank/DDBJ databases">
        <title>Genomes of endolithic fungi from Antarctica.</title>
        <authorList>
            <person name="Coleine C."/>
            <person name="Masonjones S."/>
            <person name="Stajich J.E."/>
        </authorList>
    </citation>
    <scope>NUCLEOTIDE SEQUENCE [LARGE SCALE GENOMIC DNA]</scope>
    <source>
        <strain evidence="10">CCFEE 5527</strain>
    </source>
</reference>
<evidence type="ECO:0000256" key="3">
    <source>
        <dbReference type="ARBA" id="ARBA00022824"/>
    </source>
</evidence>
<feature type="domain" description="Reticulon" evidence="8">
    <location>
        <begin position="139"/>
        <end position="336"/>
    </location>
</feature>
<keyword evidence="2 6" id="KW-0812">Transmembrane</keyword>
<dbReference type="AlphaFoldDB" id="A0A1V8T4X1"/>
<dbReference type="InParanoid" id="A0A1V8T4X1"/>
<comment type="subcellular location">
    <subcellularLocation>
        <location evidence="1 6">Endoplasmic reticulum membrane</location>
        <topology evidence="1 6">Multi-pass membrane protein</topology>
    </subcellularLocation>
</comment>
<evidence type="ECO:0000313" key="9">
    <source>
        <dbReference type="EMBL" id="OQO06463.1"/>
    </source>
</evidence>
<evidence type="ECO:0000256" key="1">
    <source>
        <dbReference type="ARBA" id="ARBA00004477"/>
    </source>
</evidence>
<dbReference type="GO" id="GO:0005789">
    <property type="term" value="C:endoplasmic reticulum membrane"/>
    <property type="evidence" value="ECO:0007669"/>
    <property type="project" value="UniProtKB-SubCell"/>
</dbReference>
<gene>
    <name evidence="9" type="ORF">B0A48_08246</name>
</gene>
<evidence type="ECO:0000256" key="2">
    <source>
        <dbReference type="ARBA" id="ARBA00022692"/>
    </source>
</evidence>
<feature type="region of interest" description="Disordered" evidence="7">
    <location>
        <begin position="363"/>
        <end position="423"/>
    </location>
</feature>
<dbReference type="Pfam" id="PF02453">
    <property type="entry name" value="Reticulon"/>
    <property type="match status" value="1"/>
</dbReference>
<feature type="transmembrane region" description="Helical" evidence="6">
    <location>
        <begin position="174"/>
        <end position="196"/>
    </location>
</feature>
<dbReference type="FunCoup" id="A0A1V8T4X1">
    <property type="interactions" value="455"/>
</dbReference>
<feature type="transmembrane region" description="Helical" evidence="6">
    <location>
        <begin position="150"/>
        <end position="168"/>
    </location>
</feature>
<dbReference type="OrthoDB" id="567788at2759"/>
<evidence type="ECO:0000259" key="8">
    <source>
        <dbReference type="PROSITE" id="PS50845"/>
    </source>
</evidence>
<dbReference type="EMBL" id="NAJO01000016">
    <property type="protein sequence ID" value="OQO06463.1"/>
    <property type="molecule type" value="Genomic_DNA"/>
</dbReference>
<evidence type="ECO:0000313" key="10">
    <source>
        <dbReference type="Proteomes" id="UP000192596"/>
    </source>
</evidence>
<name>A0A1V8T4X1_9PEZI</name>
<comment type="caution">
    <text evidence="9">The sequence shown here is derived from an EMBL/GenBank/DDBJ whole genome shotgun (WGS) entry which is preliminary data.</text>
</comment>
<feature type="transmembrane region" description="Helical" evidence="6">
    <location>
        <begin position="244"/>
        <end position="261"/>
    </location>
</feature>
<feature type="region of interest" description="Disordered" evidence="7">
    <location>
        <begin position="1"/>
        <end position="56"/>
    </location>
</feature>
<feature type="transmembrane region" description="Helical" evidence="6">
    <location>
        <begin position="267"/>
        <end position="285"/>
    </location>
</feature>
<proteinExistence type="predicted"/>
<protein>
    <recommendedName>
        <fullName evidence="6">Reticulon-like protein</fullName>
    </recommendedName>
</protein>
<feature type="compositionally biased region" description="Low complexity" evidence="7">
    <location>
        <begin position="399"/>
        <end position="410"/>
    </location>
</feature>
<sequence length="423" mass="44978">MSDFSNSAAGTAPPAYPELNTGSNTAPTASGTTYTEKASGALQSAQSGKSKPSSTHLNTSYLQEYQSNMDTLTTAASNAATSIQNNQTVQQLANGPAADKVRGEATATKNEFSNLAAARTVPDAQTATGQNLTSYHSLFYSLLSWENPRATAISFVAIVTTIIVARYVPVDRYVLKALFTVLGITAAAEIAGQMAFGQGFATKMRPKKYYTIPRETLESVLGDVEQLVNFFVIEFQRIIFAENVYATIAAFLAALISYFLVKVTPKWGLLLLSTSVVYLAPLVYIKNKDFIDSHLNNAAEIANKQTQQIRDIAAQQSNRAVEVASSTTSQYVSKAQELMGGAKKSAVESGYVSKDTANAVPGVPVEKASSLNAQTSSSPLSSQTSDSSFPNAPKTELPSLSNNNNTHTSTPIADEFKAAVPAS</sequence>
<accession>A0A1V8T4X1</accession>
<feature type="compositionally biased region" description="Low complexity" evidence="7">
    <location>
        <begin position="368"/>
        <end position="388"/>
    </location>
</feature>
<evidence type="ECO:0000256" key="7">
    <source>
        <dbReference type="SAM" id="MobiDB-lite"/>
    </source>
</evidence>
<keyword evidence="5 6" id="KW-0472">Membrane</keyword>
<feature type="compositionally biased region" description="Polar residues" evidence="7">
    <location>
        <begin position="20"/>
        <end position="56"/>
    </location>
</feature>
<evidence type="ECO:0000256" key="4">
    <source>
        <dbReference type="ARBA" id="ARBA00022989"/>
    </source>
</evidence>
<dbReference type="InterPro" id="IPR003388">
    <property type="entry name" value="Reticulon"/>
</dbReference>
<organism evidence="9 10">
    <name type="scientific">Cryoendolithus antarcticus</name>
    <dbReference type="NCBI Taxonomy" id="1507870"/>
    <lineage>
        <taxon>Eukaryota</taxon>
        <taxon>Fungi</taxon>
        <taxon>Dikarya</taxon>
        <taxon>Ascomycota</taxon>
        <taxon>Pezizomycotina</taxon>
        <taxon>Dothideomycetes</taxon>
        <taxon>Dothideomycetidae</taxon>
        <taxon>Cladosporiales</taxon>
        <taxon>Cladosporiaceae</taxon>
        <taxon>Cryoendolithus</taxon>
    </lineage>
</organism>
<dbReference type="PROSITE" id="PS50845">
    <property type="entry name" value="RETICULON"/>
    <property type="match status" value="1"/>
</dbReference>
<evidence type="ECO:0000256" key="6">
    <source>
        <dbReference type="RuleBase" id="RU363132"/>
    </source>
</evidence>
<keyword evidence="3 6" id="KW-0256">Endoplasmic reticulum</keyword>
<dbReference type="STRING" id="1507870.A0A1V8T4X1"/>
<dbReference type="Proteomes" id="UP000192596">
    <property type="component" value="Unassembled WGS sequence"/>
</dbReference>
<keyword evidence="4 6" id="KW-1133">Transmembrane helix</keyword>
<keyword evidence="10" id="KW-1185">Reference proteome</keyword>
<evidence type="ECO:0000256" key="5">
    <source>
        <dbReference type="ARBA" id="ARBA00023136"/>
    </source>
</evidence>